<dbReference type="InterPro" id="IPR030395">
    <property type="entry name" value="GP_PDE_dom"/>
</dbReference>
<sequence>HALAGLAVVQVPEKSGALRIVTPRFVRAMHSAGVEVHVWTVNELAAMERLLAWGVDGLITDRTDLATALISRRT</sequence>
<reference evidence="2 3" key="1">
    <citation type="submission" date="2014-08" db="EMBL/GenBank/DDBJ databases">
        <authorList>
            <person name="Sisinthy S."/>
        </authorList>
    </citation>
    <scope>NUCLEOTIDE SEQUENCE [LARGE SCALE GENOMIC DNA]</scope>
    <source>
        <strain evidence="2 3">RuG17</strain>
    </source>
</reference>
<dbReference type="GO" id="GO:0006629">
    <property type="term" value="P:lipid metabolic process"/>
    <property type="evidence" value="ECO:0007669"/>
    <property type="project" value="InterPro"/>
</dbReference>
<evidence type="ECO:0000313" key="3">
    <source>
        <dbReference type="Proteomes" id="UP000029864"/>
    </source>
</evidence>
<dbReference type="eggNOG" id="COG0584">
    <property type="taxonomic scope" value="Bacteria"/>
</dbReference>
<dbReference type="STRING" id="1001240.GY21_13845"/>
<organism evidence="2 3">
    <name type="scientific">Cryobacterium roopkundense</name>
    <dbReference type="NCBI Taxonomy" id="1001240"/>
    <lineage>
        <taxon>Bacteria</taxon>
        <taxon>Bacillati</taxon>
        <taxon>Actinomycetota</taxon>
        <taxon>Actinomycetes</taxon>
        <taxon>Micrococcales</taxon>
        <taxon>Microbacteriaceae</taxon>
        <taxon>Cryobacterium</taxon>
    </lineage>
</organism>
<keyword evidence="3" id="KW-1185">Reference proteome</keyword>
<dbReference type="EMBL" id="JPXF01000061">
    <property type="protein sequence ID" value="KGJ72642.1"/>
    <property type="molecule type" value="Genomic_DNA"/>
</dbReference>
<dbReference type="Proteomes" id="UP000029864">
    <property type="component" value="Unassembled WGS sequence"/>
</dbReference>
<dbReference type="SUPFAM" id="SSF51695">
    <property type="entry name" value="PLC-like phosphodiesterases"/>
    <property type="match status" value="1"/>
</dbReference>
<dbReference type="PANTHER" id="PTHR43805">
    <property type="entry name" value="GLYCEROPHOSPHORYL DIESTER PHOSPHODIESTERASE"/>
    <property type="match status" value="1"/>
</dbReference>
<gene>
    <name evidence="2" type="ORF">GY21_13845</name>
</gene>
<proteinExistence type="predicted"/>
<dbReference type="InterPro" id="IPR017946">
    <property type="entry name" value="PLC-like_Pdiesterase_TIM-brl"/>
</dbReference>
<protein>
    <submittedName>
        <fullName evidence="2">Glycerophosphodiester phosphodiesterase</fullName>
    </submittedName>
</protein>
<feature type="non-terminal residue" evidence="2">
    <location>
        <position position="1"/>
    </location>
</feature>
<name>A0A099J588_9MICO</name>
<feature type="domain" description="GP-PDE" evidence="1">
    <location>
        <begin position="1"/>
        <end position="70"/>
    </location>
</feature>
<comment type="caution">
    <text evidence="2">The sequence shown here is derived from an EMBL/GenBank/DDBJ whole genome shotgun (WGS) entry which is preliminary data.</text>
</comment>
<dbReference type="GO" id="GO:0008081">
    <property type="term" value="F:phosphoric diester hydrolase activity"/>
    <property type="evidence" value="ECO:0007669"/>
    <property type="project" value="InterPro"/>
</dbReference>
<dbReference type="Pfam" id="PF03009">
    <property type="entry name" value="GDPD"/>
    <property type="match status" value="1"/>
</dbReference>
<dbReference type="PANTHER" id="PTHR43805:SF1">
    <property type="entry name" value="GP-PDE DOMAIN-CONTAINING PROTEIN"/>
    <property type="match status" value="1"/>
</dbReference>
<accession>A0A099J588</accession>
<evidence type="ECO:0000313" key="2">
    <source>
        <dbReference type="EMBL" id="KGJ72642.1"/>
    </source>
</evidence>
<evidence type="ECO:0000259" key="1">
    <source>
        <dbReference type="PROSITE" id="PS51704"/>
    </source>
</evidence>
<dbReference type="RefSeq" id="WP_035837371.1">
    <property type="nucleotide sequence ID" value="NZ_JPXF01000061.1"/>
</dbReference>
<dbReference type="AlphaFoldDB" id="A0A099J588"/>
<dbReference type="PROSITE" id="PS51704">
    <property type="entry name" value="GP_PDE"/>
    <property type="match status" value="1"/>
</dbReference>
<dbReference type="Gene3D" id="3.20.20.190">
    <property type="entry name" value="Phosphatidylinositol (PI) phosphodiesterase"/>
    <property type="match status" value="1"/>
</dbReference>